<reference evidence="2" key="1">
    <citation type="submission" date="2025-08" db="UniProtKB">
        <authorList>
            <consortium name="RefSeq"/>
        </authorList>
    </citation>
    <scope>IDENTIFICATION</scope>
</reference>
<evidence type="ECO:0000313" key="2">
    <source>
        <dbReference type="RefSeq" id="XP_008562135.1"/>
    </source>
</evidence>
<name>A0ABM0Q194_GALVR</name>
<keyword evidence="1" id="KW-1185">Reference proteome</keyword>
<dbReference type="Proteomes" id="UP000694923">
    <property type="component" value="Unplaced"/>
</dbReference>
<sequence>MCREPSHKIAFKIHILLKNLMAIVRKASLWQFLSSEEHMCGTHKEANKIFCEEDKHCSTEGAADEYREKVLKQVRILWRKIEQYQDNLNKGSIKMHHFLLRFWRHTDM</sequence>
<dbReference type="GeneID" id="103582268"/>
<protein>
    <submittedName>
        <fullName evidence="2">Tripartite motif-containing protein 43-like</fullName>
    </submittedName>
</protein>
<accession>A0ABM0Q194</accession>
<proteinExistence type="predicted"/>
<feature type="non-terminal residue" evidence="2">
    <location>
        <position position="108"/>
    </location>
</feature>
<dbReference type="RefSeq" id="XP_008562135.1">
    <property type="nucleotide sequence ID" value="XM_008563913.1"/>
</dbReference>
<organism evidence="1 2">
    <name type="scientific">Galeopterus variegatus</name>
    <name type="common">Malayan flying lemur</name>
    <name type="synonym">Cynocephalus variegatus</name>
    <dbReference type="NCBI Taxonomy" id="482537"/>
    <lineage>
        <taxon>Eukaryota</taxon>
        <taxon>Metazoa</taxon>
        <taxon>Chordata</taxon>
        <taxon>Craniata</taxon>
        <taxon>Vertebrata</taxon>
        <taxon>Euteleostomi</taxon>
        <taxon>Mammalia</taxon>
        <taxon>Eutheria</taxon>
        <taxon>Euarchontoglires</taxon>
        <taxon>Dermoptera</taxon>
        <taxon>Cynocephalidae</taxon>
        <taxon>Galeopterus</taxon>
    </lineage>
</organism>
<gene>
    <name evidence="2" type="primary">LOC103582268</name>
</gene>
<evidence type="ECO:0000313" key="1">
    <source>
        <dbReference type="Proteomes" id="UP000694923"/>
    </source>
</evidence>